<reference evidence="3 4" key="1">
    <citation type="submission" date="2016-01" db="EMBL/GenBank/DDBJ databases">
        <authorList>
            <person name="Mitreva M."/>
            <person name="Pepin K.H."/>
            <person name="Mihindukulasuriya K.A."/>
            <person name="Fulton R."/>
            <person name="Fronick C."/>
            <person name="O'Laughlin M."/>
            <person name="Miner T."/>
            <person name="Herter B."/>
            <person name="Rosa B.A."/>
            <person name="Cordes M."/>
            <person name="Tomlinson C."/>
            <person name="Wollam A."/>
            <person name="Palsikar V.B."/>
            <person name="Mardis E.R."/>
            <person name="Wilson R.K."/>
        </authorList>
    </citation>
    <scope>NUCLEOTIDE SEQUENCE [LARGE SCALE GENOMIC DNA]</scope>
    <source>
        <strain evidence="3 4">DNF00696</strain>
    </source>
</reference>
<dbReference type="RefSeq" id="WP_060920308.1">
    <property type="nucleotide sequence ID" value="NZ_JAWHBH010000001.1"/>
</dbReference>
<dbReference type="EMBL" id="LSDN01000013">
    <property type="protein sequence ID" value="KXB81008.1"/>
    <property type="molecule type" value="Genomic_DNA"/>
</dbReference>
<evidence type="ECO:0000313" key="4">
    <source>
        <dbReference type="Proteomes" id="UP000070572"/>
    </source>
</evidence>
<name>A0AB34X063_9ACTO</name>
<feature type="transmembrane region" description="Helical" evidence="2">
    <location>
        <begin position="266"/>
        <end position="283"/>
    </location>
</feature>
<feature type="compositionally biased region" description="Low complexity" evidence="1">
    <location>
        <begin position="38"/>
        <end position="52"/>
    </location>
</feature>
<dbReference type="AlphaFoldDB" id="A0AB34X063"/>
<feature type="compositionally biased region" description="Basic residues" evidence="1">
    <location>
        <begin position="164"/>
        <end position="178"/>
    </location>
</feature>
<feature type="compositionally biased region" description="Basic and acidic residues" evidence="1">
    <location>
        <begin position="58"/>
        <end position="68"/>
    </location>
</feature>
<evidence type="ECO:0000313" key="3">
    <source>
        <dbReference type="EMBL" id="KXB81008.1"/>
    </source>
</evidence>
<dbReference type="InterPro" id="IPR025576">
    <property type="entry name" value="YwiC"/>
</dbReference>
<keyword evidence="2" id="KW-0812">Transmembrane</keyword>
<feature type="transmembrane region" description="Helical" evidence="2">
    <location>
        <begin position="289"/>
        <end position="306"/>
    </location>
</feature>
<feature type="transmembrane region" description="Helical" evidence="2">
    <location>
        <begin position="401"/>
        <end position="421"/>
    </location>
</feature>
<sequence>MQSAYEAVKPEDIPGKGEVKPERAPSEGQPIRSTIPQSSASGAAAKSLAGESRTSTVHQDKQSGDPRDVSSTTPIRRSLLVRKPQGFSAEDSASSTITGGVTAVPNTGNIQKVRAPLPGETSAIIPDSDQLTKPAGASVPEEKLSAPQENLQLPGVKAHTSHFRRVTKKQFSHTKKSHPRDEHAHKSHQKGKQPSRWGKWERKGWIPGQKGAYAMALLPYWIGVIESSLRPVHWLVFALWICGYFTFNVGGIWLRSHRKDRYFKPLQIYGAITLVLGVISLLVEPALLEWTLVFFPLIVIAVVESVLHRERSLLARTSTILATGIMSLVSYDIGTQFSRSFAAIPWLEHTATSNVTWVVSPTGNLQGWGWMLVVAWVVTSYYWSTIPYVRSLVRRRNSQSFWFFSIGAHAVLTAIILAFFILGWVTWWHLLIWVLLLARSIAVPLLQKKYPQAVTISRIGFAEIAVAMLIIITLLV</sequence>
<feature type="compositionally biased region" description="Polar residues" evidence="1">
    <location>
        <begin position="91"/>
        <end position="110"/>
    </location>
</feature>
<dbReference type="Proteomes" id="UP000070572">
    <property type="component" value="Unassembled WGS sequence"/>
</dbReference>
<gene>
    <name evidence="3" type="ORF">HMPREF1862_00730</name>
</gene>
<keyword evidence="2" id="KW-0472">Membrane</keyword>
<feature type="transmembrane region" description="Helical" evidence="2">
    <location>
        <begin position="458"/>
        <end position="475"/>
    </location>
</feature>
<feature type="region of interest" description="Disordered" evidence="1">
    <location>
        <begin position="1"/>
        <end position="114"/>
    </location>
</feature>
<evidence type="ECO:0000256" key="2">
    <source>
        <dbReference type="SAM" id="Phobius"/>
    </source>
</evidence>
<protein>
    <recommendedName>
        <fullName evidence="5">YwiC-like protein</fullName>
    </recommendedName>
</protein>
<feature type="transmembrane region" description="Helical" evidence="2">
    <location>
        <begin position="234"/>
        <end position="254"/>
    </location>
</feature>
<comment type="caution">
    <text evidence="3">The sequence shown here is derived from an EMBL/GenBank/DDBJ whole genome shotgun (WGS) entry which is preliminary data.</text>
</comment>
<feature type="compositionally biased region" description="Basic and acidic residues" evidence="1">
    <location>
        <begin position="8"/>
        <end position="25"/>
    </location>
</feature>
<dbReference type="Pfam" id="PF14256">
    <property type="entry name" value="YwiC"/>
    <property type="match status" value="1"/>
</dbReference>
<feature type="transmembrane region" description="Helical" evidence="2">
    <location>
        <begin position="427"/>
        <end position="446"/>
    </location>
</feature>
<feature type="region of interest" description="Disordered" evidence="1">
    <location>
        <begin position="164"/>
        <end position="198"/>
    </location>
</feature>
<proteinExistence type="predicted"/>
<keyword evidence="2" id="KW-1133">Transmembrane helix</keyword>
<evidence type="ECO:0008006" key="5">
    <source>
        <dbReference type="Google" id="ProtNLM"/>
    </source>
</evidence>
<feature type="transmembrane region" description="Helical" evidence="2">
    <location>
        <begin position="368"/>
        <end position="389"/>
    </location>
</feature>
<accession>A0AB34X063</accession>
<feature type="transmembrane region" description="Helical" evidence="2">
    <location>
        <begin position="313"/>
        <end position="331"/>
    </location>
</feature>
<organism evidence="3 4">
    <name type="scientific">Varibaculum cambriense</name>
    <dbReference type="NCBI Taxonomy" id="184870"/>
    <lineage>
        <taxon>Bacteria</taxon>
        <taxon>Bacillati</taxon>
        <taxon>Actinomycetota</taxon>
        <taxon>Actinomycetes</taxon>
        <taxon>Actinomycetales</taxon>
        <taxon>Actinomycetaceae</taxon>
        <taxon>Varibaculum</taxon>
    </lineage>
</organism>
<evidence type="ECO:0000256" key="1">
    <source>
        <dbReference type="SAM" id="MobiDB-lite"/>
    </source>
</evidence>